<feature type="transmembrane region" description="Helical" evidence="1">
    <location>
        <begin position="80"/>
        <end position="104"/>
    </location>
</feature>
<keyword evidence="1" id="KW-0472">Membrane</keyword>
<organism evidence="2 3">
    <name type="scientific">Polarella glacialis</name>
    <name type="common">Dinoflagellate</name>
    <dbReference type="NCBI Taxonomy" id="89957"/>
    <lineage>
        <taxon>Eukaryota</taxon>
        <taxon>Sar</taxon>
        <taxon>Alveolata</taxon>
        <taxon>Dinophyceae</taxon>
        <taxon>Suessiales</taxon>
        <taxon>Suessiaceae</taxon>
        <taxon>Polarella</taxon>
    </lineage>
</organism>
<dbReference type="OrthoDB" id="192262at2759"/>
<dbReference type="Proteomes" id="UP000654075">
    <property type="component" value="Unassembled WGS sequence"/>
</dbReference>
<dbReference type="AlphaFoldDB" id="A0A813EFR1"/>
<comment type="caution">
    <text evidence="2">The sequence shown here is derived from an EMBL/GenBank/DDBJ whole genome shotgun (WGS) entry which is preliminary data.</text>
</comment>
<evidence type="ECO:0000313" key="2">
    <source>
        <dbReference type="EMBL" id="CAE8597731.1"/>
    </source>
</evidence>
<proteinExistence type="predicted"/>
<keyword evidence="1" id="KW-0812">Transmembrane</keyword>
<keyword evidence="1" id="KW-1133">Transmembrane helix</keyword>
<evidence type="ECO:0000313" key="3">
    <source>
        <dbReference type="Proteomes" id="UP000654075"/>
    </source>
</evidence>
<reference evidence="2" key="1">
    <citation type="submission" date="2021-02" db="EMBL/GenBank/DDBJ databases">
        <authorList>
            <person name="Dougan E. K."/>
            <person name="Rhodes N."/>
            <person name="Thang M."/>
            <person name="Chan C."/>
        </authorList>
    </citation>
    <scope>NUCLEOTIDE SEQUENCE</scope>
</reference>
<evidence type="ECO:0000256" key="1">
    <source>
        <dbReference type="SAM" id="Phobius"/>
    </source>
</evidence>
<dbReference type="EMBL" id="CAJNNV010009711">
    <property type="protein sequence ID" value="CAE8597731.1"/>
    <property type="molecule type" value="Genomic_DNA"/>
</dbReference>
<protein>
    <submittedName>
        <fullName evidence="2">Uncharacterized protein</fullName>
    </submittedName>
</protein>
<feature type="transmembrane region" description="Helical" evidence="1">
    <location>
        <begin position="51"/>
        <end position="74"/>
    </location>
</feature>
<sequence>MSGAAADSGAMRPSVVTCAQTLAINFVGASGRRQLRADLENLAAAVRADSFILLLMCLLVDAIGVASFLLLIFGEMTDVFWAPMCGFFLQYMFGSVLITSLGCLEEFLPFTDIIPTATLAWAIANVESLSWLRTLLGVHRGGLSRAPVDHERRTQ</sequence>
<name>A0A813EFR1_POLGL</name>
<accession>A0A813EFR1</accession>
<gene>
    <name evidence="2" type="ORF">PGLA1383_LOCUS16165</name>
</gene>
<keyword evidence="3" id="KW-1185">Reference proteome</keyword>